<reference evidence="1 2" key="1">
    <citation type="submission" date="2023-03" db="EMBL/GenBank/DDBJ databases">
        <title>WGS of Gossypium arboreum.</title>
        <authorList>
            <person name="Yu D."/>
        </authorList>
    </citation>
    <scope>NUCLEOTIDE SEQUENCE [LARGE SCALE GENOMIC DNA]</scope>
    <source>
        <tissue evidence="1">Leaf</tissue>
    </source>
</reference>
<dbReference type="Proteomes" id="UP001358586">
    <property type="component" value="Chromosome 11"/>
</dbReference>
<protein>
    <submittedName>
        <fullName evidence="1">Uncharacterized protein</fullName>
    </submittedName>
</protein>
<organism evidence="1 2">
    <name type="scientific">Gossypium arboreum</name>
    <name type="common">Tree cotton</name>
    <name type="synonym">Gossypium nanking</name>
    <dbReference type="NCBI Taxonomy" id="29729"/>
    <lineage>
        <taxon>Eukaryota</taxon>
        <taxon>Viridiplantae</taxon>
        <taxon>Streptophyta</taxon>
        <taxon>Embryophyta</taxon>
        <taxon>Tracheophyta</taxon>
        <taxon>Spermatophyta</taxon>
        <taxon>Magnoliopsida</taxon>
        <taxon>eudicotyledons</taxon>
        <taxon>Gunneridae</taxon>
        <taxon>Pentapetalae</taxon>
        <taxon>rosids</taxon>
        <taxon>malvids</taxon>
        <taxon>Malvales</taxon>
        <taxon>Malvaceae</taxon>
        <taxon>Malvoideae</taxon>
        <taxon>Gossypium</taxon>
    </lineage>
</organism>
<proteinExistence type="predicted"/>
<evidence type="ECO:0000313" key="2">
    <source>
        <dbReference type="Proteomes" id="UP001358586"/>
    </source>
</evidence>
<keyword evidence="2" id="KW-1185">Reference proteome</keyword>
<comment type="caution">
    <text evidence="1">The sequence shown here is derived from an EMBL/GenBank/DDBJ whole genome shotgun (WGS) entry which is preliminary data.</text>
</comment>
<sequence>MEAHAKLWQNDMDALHKDVRALHPDVQDIDWLFCSNNPLSLKVVIRAHKFTEVEEINKVARNTFQKDDRQFRVVREFVSIRVRFVRVYVYKVGDNKRTINRMNRQGHFRDLKLNTQEGRITEDGAEETILKEANPSYGFANHPIDIKGYITLPVTLEDESTPPQNMFSSLW</sequence>
<evidence type="ECO:0000313" key="1">
    <source>
        <dbReference type="EMBL" id="KAK5784661.1"/>
    </source>
</evidence>
<accession>A0ABR0N285</accession>
<dbReference type="EMBL" id="JARKNE010000011">
    <property type="protein sequence ID" value="KAK5784661.1"/>
    <property type="molecule type" value="Genomic_DNA"/>
</dbReference>
<gene>
    <name evidence="1" type="ORF">PVK06_039187</name>
</gene>
<name>A0ABR0N285_GOSAR</name>